<name>A0A1I7RXP3_BURXY</name>
<feature type="chain" id="PRO_5009305092" evidence="2">
    <location>
        <begin position="21"/>
        <end position="357"/>
    </location>
</feature>
<dbReference type="InterPro" id="IPR021109">
    <property type="entry name" value="Peptidase_aspartic_dom_sf"/>
</dbReference>
<dbReference type="Pfam" id="PF00026">
    <property type="entry name" value="Asp"/>
    <property type="match status" value="1"/>
</dbReference>
<proteinExistence type="inferred from homology"/>
<organism evidence="4 5">
    <name type="scientific">Bursaphelenchus xylophilus</name>
    <name type="common">Pinewood nematode worm</name>
    <name type="synonym">Aphelenchoides xylophilus</name>
    <dbReference type="NCBI Taxonomy" id="6326"/>
    <lineage>
        <taxon>Eukaryota</taxon>
        <taxon>Metazoa</taxon>
        <taxon>Ecdysozoa</taxon>
        <taxon>Nematoda</taxon>
        <taxon>Chromadorea</taxon>
        <taxon>Rhabditida</taxon>
        <taxon>Tylenchina</taxon>
        <taxon>Tylenchomorpha</taxon>
        <taxon>Aphelenchoidea</taxon>
        <taxon>Aphelenchoididae</taxon>
        <taxon>Bursaphelenchus</taxon>
    </lineage>
</organism>
<protein>
    <submittedName>
        <fullName evidence="5">Peptidase A1 domain-containing protein</fullName>
    </submittedName>
</protein>
<keyword evidence="2" id="KW-0732">Signal</keyword>
<dbReference type="PANTHER" id="PTHR47966:SF75">
    <property type="entry name" value="ENDOPEPTIDASE (CTSD), PUTATIVE (AFU_ORTHOLOGUE AFUA_4G07040)-RELATED"/>
    <property type="match status" value="1"/>
</dbReference>
<dbReference type="PANTHER" id="PTHR47966">
    <property type="entry name" value="BETA-SITE APP-CLEAVING ENZYME, ISOFORM A-RELATED"/>
    <property type="match status" value="1"/>
</dbReference>
<feature type="signal peptide" evidence="2">
    <location>
        <begin position="1"/>
        <end position="20"/>
    </location>
</feature>
<dbReference type="SUPFAM" id="SSF50630">
    <property type="entry name" value="Acid proteases"/>
    <property type="match status" value="1"/>
</dbReference>
<evidence type="ECO:0000256" key="1">
    <source>
        <dbReference type="ARBA" id="ARBA00007447"/>
    </source>
</evidence>
<dbReference type="AlphaFoldDB" id="A0A1I7RXP3"/>
<evidence type="ECO:0000313" key="4">
    <source>
        <dbReference type="Proteomes" id="UP000095284"/>
    </source>
</evidence>
<dbReference type="InterPro" id="IPR033121">
    <property type="entry name" value="PEPTIDASE_A1"/>
</dbReference>
<evidence type="ECO:0000313" key="5">
    <source>
        <dbReference type="WBParaSite" id="BXY_0551000.1"/>
    </source>
</evidence>
<feature type="domain" description="Peptidase A1" evidence="3">
    <location>
        <begin position="40"/>
        <end position="329"/>
    </location>
</feature>
<dbReference type="Gene3D" id="2.40.70.10">
    <property type="entry name" value="Acid Proteases"/>
    <property type="match status" value="2"/>
</dbReference>
<dbReference type="GO" id="GO:0004190">
    <property type="term" value="F:aspartic-type endopeptidase activity"/>
    <property type="evidence" value="ECO:0007669"/>
    <property type="project" value="InterPro"/>
</dbReference>
<accession>A0A1I7RXP3</accession>
<dbReference type="WBParaSite" id="BXY_0551000.1">
    <property type="protein sequence ID" value="BXY_0551000.1"/>
    <property type="gene ID" value="BXY_0551000"/>
</dbReference>
<dbReference type="GO" id="GO:0006508">
    <property type="term" value="P:proteolysis"/>
    <property type="evidence" value="ECO:0007669"/>
    <property type="project" value="InterPro"/>
</dbReference>
<evidence type="ECO:0000256" key="2">
    <source>
        <dbReference type="SAM" id="SignalP"/>
    </source>
</evidence>
<reference evidence="5" key="1">
    <citation type="submission" date="2016-11" db="UniProtKB">
        <authorList>
            <consortium name="WormBaseParasite"/>
        </authorList>
    </citation>
    <scope>IDENTIFICATION</scope>
</reference>
<comment type="similarity">
    <text evidence="1">Belongs to the peptidase A1 family.</text>
</comment>
<dbReference type="Proteomes" id="UP000095284">
    <property type="component" value="Unplaced"/>
</dbReference>
<evidence type="ECO:0000259" key="3">
    <source>
        <dbReference type="Pfam" id="PF00026"/>
    </source>
</evidence>
<dbReference type="InterPro" id="IPR001461">
    <property type="entry name" value="Aspartic_peptidase_A1"/>
</dbReference>
<sequence>MAVKLFKKLLFLGLLSVSFADNLSFKLGLRLEDNLNDVRNFIVDTTSSNDFVLNSRQFLRPAGKHNTFNPDKSSTLEKLTRQYSVDYIELYNDANSSVKGILVEDALFSPVANVRFRFGVVDTVEGQVNPAKSNDGQWSVGRVGLDRSTKGQTTLKQGLFDLVLEHTLCGSIVESEDAHIVSTDLGYPSSRYESSKIIAIPAETNSNLWKISSVKVSLQNTQSSVRSAVLSTTLDALSLPVNEFSGIIKEFGAVKENGEYYVEDLSKLSNILVSVKEIVFEVKPSAFTEPVNQRYRLKLRSNTENVFVLGTPFWINNGYCLDFVKNEVTFFKPSQDLSLLQKKVNGAISNVEVVRKH</sequence>